<dbReference type="EMBL" id="VLKT01000114">
    <property type="protein sequence ID" value="TWI17053.1"/>
    <property type="molecule type" value="Genomic_DNA"/>
</dbReference>
<evidence type="ECO:0000313" key="9">
    <source>
        <dbReference type="Proteomes" id="UP000317122"/>
    </source>
</evidence>
<evidence type="ECO:0000256" key="6">
    <source>
        <dbReference type="PIRNR" id="PIRNR018267"/>
    </source>
</evidence>
<dbReference type="CDD" id="cd00221">
    <property type="entry name" value="Vsr"/>
    <property type="match status" value="1"/>
</dbReference>
<evidence type="ECO:0000256" key="4">
    <source>
        <dbReference type="ARBA" id="ARBA00022801"/>
    </source>
</evidence>
<evidence type="ECO:0000256" key="5">
    <source>
        <dbReference type="ARBA" id="ARBA00023204"/>
    </source>
</evidence>
<keyword evidence="1 6" id="KW-0540">Nuclease</keyword>
<dbReference type="GO" id="GO:0004519">
    <property type="term" value="F:endonuclease activity"/>
    <property type="evidence" value="ECO:0007669"/>
    <property type="project" value="UniProtKB-KW"/>
</dbReference>
<accession>A0A562MAY0</accession>
<dbReference type="OrthoDB" id="9801520at2"/>
<keyword evidence="9" id="KW-1185">Reference proteome</keyword>
<dbReference type="NCBIfam" id="TIGR00632">
    <property type="entry name" value="vsr"/>
    <property type="match status" value="1"/>
</dbReference>
<dbReference type="AlphaFoldDB" id="A0A562MAY0"/>
<dbReference type="Gene3D" id="3.40.960.10">
    <property type="entry name" value="VSR Endonuclease"/>
    <property type="match status" value="1"/>
</dbReference>
<dbReference type="SUPFAM" id="SSF52980">
    <property type="entry name" value="Restriction endonuclease-like"/>
    <property type="match status" value="1"/>
</dbReference>
<comment type="function">
    <text evidence="6">May nick specific sequences that contain T:G mispairs resulting from m5C-deamination.</text>
</comment>
<keyword evidence="5 6" id="KW-0234">DNA repair</keyword>
<dbReference type="InterPro" id="IPR004603">
    <property type="entry name" value="DNA_mismatch_endonuc_vsr"/>
</dbReference>
<keyword evidence="4 6" id="KW-0378">Hydrolase</keyword>
<evidence type="ECO:0000256" key="3">
    <source>
        <dbReference type="ARBA" id="ARBA00022763"/>
    </source>
</evidence>
<proteinExistence type="inferred from homology"/>
<evidence type="ECO:0000313" key="8">
    <source>
        <dbReference type="EMBL" id="TWI17053.1"/>
    </source>
</evidence>
<dbReference type="GO" id="GO:0006298">
    <property type="term" value="P:mismatch repair"/>
    <property type="evidence" value="ECO:0007669"/>
    <property type="project" value="UniProtKB-UniRule"/>
</dbReference>
<keyword evidence="2 6" id="KW-0255">Endonuclease</keyword>
<gene>
    <name evidence="8" type="ORF">IQ26_07606</name>
</gene>
<keyword evidence="3 6" id="KW-0227">DNA damage</keyword>
<comment type="caution">
    <text evidence="8">The sequence shown here is derived from an EMBL/GenBank/DDBJ whole genome shotgun (WGS) entry which is preliminary data.</text>
</comment>
<organism evidence="8 9">
    <name type="scientific">Mesorhizobium tianshanense</name>
    <dbReference type="NCBI Taxonomy" id="39844"/>
    <lineage>
        <taxon>Bacteria</taxon>
        <taxon>Pseudomonadati</taxon>
        <taxon>Pseudomonadota</taxon>
        <taxon>Alphaproteobacteria</taxon>
        <taxon>Hyphomicrobiales</taxon>
        <taxon>Phyllobacteriaceae</taxon>
        <taxon>Mesorhizobium</taxon>
    </lineage>
</organism>
<feature type="region of interest" description="Disordered" evidence="7">
    <location>
        <begin position="1"/>
        <end position="22"/>
    </location>
</feature>
<dbReference type="RefSeq" id="WP_145723485.1">
    <property type="nucleotide sequence ID" value="NZ_BSPF01000024.1"/>
</dbReference>
<protein>
    <recommendedName>
        <fullName evidence="6">Very short patch repair endonuclease</fullName>
        <ecNumber evidence="6">3.1.-.-</ecNumber>
    </recommendedName>
</protein>
<sequence length="138" mass="16054">MVDTLTPAERSERMSRIRSSDTSPELSLRKALHRFGLRYTLANRDLPGKPDIVFRRKRVAVFVHGCFWHRHENCKVANMPKSNTAFWQAKFGSNVARDQRARTLLEELDWRVEVVWECELGPKTVARTAERVMTIVKS</sequence>
<dbReference type="PIRSF" id="PIRSF018267">
    <property type="entry name" value="VSR_endonuc"/>
    <property type="match status" value="1"/>
</dbReference>
<evidence type="ECO:0000256" key="7">
    <source>
        <dbReference type="SAM" id="MobiDB-lite"/>
    </source>
</evidence>
<dbReference type="GO" id="GO:0016787">
    <property type="term" value="F:hydrolase activity"/>
    <property type="evidence" value="ECO:0007669"/>
    <property type="project" value="UniProtKB-KW"/>
</dbReference>
<dbReference type="Pfam" id="PF03852">
    <property type="entry name" value="Vsr"/>
    <property type="match status" value="1"/>
</dbReference>
<dbReference type="InterPro" id="IPR011335">
    <property type="entry name" value="Restrct_endonuc-II-like"/>
</dbReference>
<feature type="compositionally biased region" description="Basic and acidic residues" evidence="7">
    <location>
        <begin position="9"/>
        <end position="19"/>
    </location>
</feature>
<dbReference type="Proteomes" id="UP000317122">
    <property type="component" value="Unassembled WGS sequence"/>
</dbReference>
<reference evidence="8 9" key="1">
    <citation type="journal article" date="2015" name="Stand. Genomic Sci.">
        <title>Genomic Encyclopedia of Bacterial and Archaeal Type Strains, Phase III: the genomes of soil and plant-associated and newly described type strains.</title>
        <authorList>
            <person name="Whitman W.B."/>
            <person name="Woyke T."/>
            <person name="Klenk H.P."/>
            <person name="Zhou Y."/>
            <person name="Lilburn T.G."/>
            <person name="Beck B.J."/>
            <person name="De Vos P."/>
            <person name="Vandamme P."/>
            <person name="Eisen J.A."/>
            <person name="Garrity G."/>
            <person name="Hugenholtz P."/>
            <person name="Kyrpides N.C."/>
        </authorList>
    </citation>
    <scope>NUCLEOTIDE SEQUENCE [LARGE SCALE GENOMIC DNA]</scope>
    <source>
        <strain evidence="8 9">CGMCC 1.2546</strain>
    </source>
</reference>
<dbReference type="EC" id="3.1.-.-" evidence="6"/>
<evidence type="ECO:0000256" key="1">
    <source>
        <dbReference type="ARBA" id="ARBA00022722"/>
    </source>
</evidence>
<evidence type="ECO:0000256" key="2">
    <source>
        <dbReference type="ARBA" id="ARBA00022759"/>
    </source>
</evidence>
<comment type="similarity">
    <text evidence="6">Belongs to the vsr family.</text>
</comment>
<name>A0A562MAY0_9HYPH</name>